<dbReference type="GO" id="GO:0046872">
    <property type="term" value="F:metal ion binding"/>
    <property type="evidence" value="ECO:0007669"/>
    <property type="project" value="UniProtKB-KW"/>
</dbReference>
<dbReference type="GO" id="GO:0009055">
    <property type="term" value="F:electron transfer activity"/>
    <property type="evidence" value="ECO:0007669"/>
    <property type="project" value="TreeGrafter"/>
</dbReference>
<keyword evidence="3" id="KW-0001">2Fe-2S</keyword>
<keyword evidence="6" id="KW-0408">Iron</keyword>
<dbReference type="PANTHER" id="PTHR23426:SF72">
    <property type="entry name" value="2FE-2S FERREDOXIN-TYPE DOMAIN-CONTAINING PROTEIN"/>
    <property type="match status" value="1"/>
</dbReference>
<evidence type="ECO:0000256" key="1">
    <source>
        <dbReference type="ARBA" id="ARBA00010914"/>
    </source>
</evidence>
<dbReference type="PANTHER" id="PTHR23426">
    <property type="entry name" value="FERREDOXIN/ADRENODOXIN"/>
    <property type="match status" value="1"/>
</dbReference>
<evidence type="ECO:0000313" key="10">
    <source>
        <dbReference type="EMBL" id="CAE0460578.1"/>
    </source>
</evidence>
<keyword evidence="4" id="KW-0479">Metal-binding</keyword>
<dbReference type="Pfam" id="PF00111">
    <property type="entry name" value="Fer2"/>
    <property type="match status" value="1"/>
</dbReference>
<protein>
    <recommendedName>
        <fullName evidence="9">2Fe-2S ferredoxin-type domain-containing protein</fullName>
    </recommendedName>
</protein>
<dbReference type="GO" id="GO:0051537">
    <property type="term" value="F:2 iron, 2 sulfur cluster binding"/>
    <property type="evidence" value="ECO:0007669"/>
    <property type="project" value="UniProtKB-KW"/>
</dbReference>
<dbReference type="CDD" id="cd00207">
    <property type="entry name" value="fer2"/>
    <property type="match status" value="1"/>
</dbReference>
<evidence type="ECO:0000256" key="7">
    <source>
        <dbReference type="ARBA" id="ARBA00023014"/>
    </source>
</evidence>
<dbReference type="PRINTS" id="PR00355">
    <property type="entry name" value="ADRENODOXIN"/>
</dbReference>
<dbReference type="InterPro" id="IPR036010">
    <property type="entry name" value="2Fe-2S_ferredoxin-like_sf"/>
</dbReference>
<gene>
    <name evidence="10" type="ORF">CDEB00056_LOCUS5419</name>
</gene>
<evidence type="ECO:0000256" key="6">
    <source>
        <dbReference type="ARBA" id="ARBA00023004"/>
    </source>
</evidence>
<evidence type="ECO:0000256" key="8">
    <source>
        <dbReference type="ARBA" id="ARBA00034078"/>
    </source>
</evidence>
<dbReference type="InterPro" id="IPR001041">
    <property type="entry name" value="2Fe-2S_ferredoxin-type"/>
</dbReference>
<comment type="similarity">
    <text evidence="1">Belongs to the adrenodoxin/putidaredoxin family.</text>
</comment>
<comment type="cofactor">
    <cofactor evidence="8">
        <name>[2Fe-2S] cluster</name>
        <dbReference type="ChEBI" id="CHEBI:190135"/>
    </cofactor>
</comment>
<dbReference type="SUPFAM" id="SSF54292">
    <property type="entry name" value="2Fe-2S ferredoxin-like"/>
    <property type="match status" value="1"/>
</dbReference>
<keyword evidence="5" id="KW-0249">Electron transport</keyword>
<dbReference type="AlphaFoldDB" id="A0A7S3V716"/>
<keyword evidence="7" id="KW-0411">Iron-sulfur</keyword>
<evidence type="ECO:0000256" key="5">
    <source>
        <dbReference type="ARBA" id="ARBA00022982"/>
    </source>
</evidence>
<organism evidence="10">
    <name type="scientific">Chaetoceros debilis</name>
    <dbReference type="NCBI Taxonomy" id="122233"/>
    <lineage>
        <taxon>Eukaryota</taxon>
        <taxon>Sar</taxon>
        <taxon>Stramenopiles</taxon>
        <taxon>Ochrophyta</taxon>
        <taxon>Bacillariophyta</taxon>
        <taxon>Coscinodiscophyceae</taxon>
        <taxon>Chaetocerotophycidae</taxon>
        <taxon>Chaetocerotales</taxon>
        <taxon>Chaetocerotaceae</taxon>
        <taxon>Chaetoceros</taxon>
    </lineage>
</organism>
<evidence type="ECO:0000256" key="3">
    <source>
        <dbReference type="ARBA" id="ARBA00022714"/>
    </source>
</evidence>
<dbReference type="EMBL" id="HBIO01007271">
    <property type="protein sequence ID" value="CAE0460578.1"/>
    <property type="molecule type" value="Transcribed_RNA"/>
</dbReference>
<accession>A0A7S3V716</accession>
<proteinExistence type="inferred from homology"/>
<dbReference type="InterPro" id="IPR012675">
    <property type="entry name" value="Beta-grasp_dom_sf"/>
</dbReference>
<evidence type="ECO:0000259" key="9">
    <source>
        <dbReference type="PROSITE" id="PS51085"/>
    </source>
</evidence>
<dbReference type="PROSITE" id="PS51085">
    <property type="entry name" value="2FE2S_FER_2"/>
    <property type="match status" value="1"/>
</dbReference>
<evidence type="ECO:0000256" key="2">
    <source>
        <dbReference type="ARBA" id="ARBA00022448"/>
    </source>
</evidence>
<dbReference type="GO" id="GO:0005739">
    <property type="term" value="C:mitochondrion"/>
    <property type="evidence" value="ECO:0007669"/>
    <property type="project" value="TreeGrafter"/>
</dbReference>
<sequence>MYALRSRLRPIASKFKPTVRNHGGPHVSRDAPTIPIHFINPSSKGSAEDVMTVQGRIGETILQTAHRHDIDLEGACEGVCACSTCHVVMTDDLYDKLEEPSEDEEDMLDMAFALTTTSRLGCQVILSEKMKGSEIRVPAATRNFYVDGHIPVPH</sequence>
<evidence type="ECO:0000256" key="4">
    <source>
        <dbReference type="ARBA" id="ARBA00022723"/>
    </source>
</evidence>
<feature type="domain" description="2Fe-2S ferredoxin-type" evidence="9">
    <location>
        <begin position="34"/>
        <end position="141"/>
    </location>
</feature>
<dbReference type="GO" id="GO:0140647">
    <property type="term" value="P:P450-containing electron transport chain"/>
    <property type="evidence" value="ECO:0007669"/>
    <property type="project" value="InterPro"/>
</dbReference>
<dbReference type="Gene3D" id="3.10.20.30">
    <property type="match status" value="1"/>
</dbReference>
<name>A0A7S3V716_9STRA</name>
<reference evidence="10" key="1">
    <citation type="submission" date="2021-01" db="EMBL/GenBank/DDBJ databases">
        <authorList>
            <person name="Corre E."/>
            <person name="Pelletier E."/>
            <person name="Niang G."/>
            <person name="Scheremetjew M."/>
            <person name="Finn R."/>
            <person name="Kale V."/>
            <person name="Holt S."/>
            <person name="Cochrane G."/>
            <person name="Meng A."/>
            <person name="Brown T."/>
            <person name="Cohen L."/>
        </authorList>
    </citation>
    <scope>NUCLEOTIDE SEQUENCE</scope>
    <source>
        <strain evidence="10">MM31A-1</strain>
    </source>
</reference>
<keyword evidence="2" id="KW-0813">Transport</keyword>
<dbReference type="InterPro" id="IPR001055">
    <property type="entry name" value="Adrenodoxin-like"/>
</dbReference>